<dbReference type="Proteomes" id="UP000774617">
    <property type="component" value="Unassembled WGS sequence"/>
</dbReference>
<dbReference type="EMBL" id="JAGTJR010000007">
    <property type="protein sequence ID" value="KAH7057244.1"/>
    <property type="molecule type" value="Genomic_DNA"/>
</dbReference>
<evidence type="ECO:0000313" key="3">
    <source>
        <dbReference type="Proteomes" id="UP000774617"/>
    </source>
</evidence>
<keyword evidence="1" id="KW-0732">Signal</keyword>
<protein>
    <recommendedName>
        <fullName evidence="4">Secreted protein</fullName>
    </recommendedName>
</protein>
<comment type="caution">
    <text evidence="2">The sequence shown here is derived from an EMBL/GenBank/DDBJ whole genome shotgun (WGS) entry which is preliminary data.</text>
</comment>
<reference evidence="2 3" key="1">
    <citation type="journal article" date="2021" name="Nat. Commun.">
        <title>Genetic determinants of endophytism in the Arabidopsis root mycobiome.</title>
        <authorList>
            <person name="Mesny F."/>
            <person name="Miyauchi S."/>
            <person name="Thiergart T."/>
            <person name="Pickel B."/>
            <person name="Atanasova L."/>
            <person name="Karlsson M."/>
            <person name="Huettel B."/>
            <person name="Barry K.W."/>
            <person name="Haridas S."/>
            <person name="Chen C."/>
            <person name="Bauer D."/>
            <person name="Andreopoulos W."/>
            <person name="Pangilinan J."/>
            <person name="LaButti K."/>
            <person name="Riley R."/>
            <person name="Lipzen A."/>
            <person name="Clum A."/>
            <person name="Drula E."/>
            <person name="Henrissat B."/>
            <person name="Kohler A."/>
            <person name="Grigoriev I.V."/>
            <person name="Martin F.M."/>
            <person name="Hacquard S."/>
        </authorList>
    </citation>
    <scope>NUCLEOTIDE SEQUENCE [LARGE SCALE GENOMIC DNA]</scope>
    <source>
        <strain evidence="2 3">MPI-SDFR-AT-0080</strain>
    </source>
</reference>
<gene>
    <name evidence="2" type="ORF">B0J12DRAFT_407153</name>
</gene>
<evidence type="ECO:0008006" key="4">
    <source>
        <dbReference type="Google" id="ProtNLM"/>
    </source>
</evidence>
<keyword evidence="3" id="KW-1185">Reference proteome</keyword>
<name>A0ABQ8GIX9_9PEZI</name>
<feature type="signal peptide" evidence="1">
    <location>
        <begin position="1"/>
        <end position="20"/>
    </location>
</feature>
<evidence type="ECO:0000313" key="2">
    <source>
        <dbReference type="EMBL" id="KAH7057244.1"/>
    </source>
</evidence>
<accession>A0ABQ8GIX9</accession>
<sequence>MMHMLVAALQIVRLCNWTDADPVLPAVRFTHSLRFFHQSFYLRAVNTSIHDKPAARCVRIAASIPCISREVPLIHRLPYESFPEVPGLLTKLLAVSMLLFGVVQQDRGSLCYRHRNSGYLVTDLGNVPTTPRKRAIASRSDMAKYTNA</sequence>
<proteinExistence type="predicted"/>
<organism evidence="2 3">
    <name type="scientific">Macrophomina phaseolina</name>
    <dbReference type="NCBI Taxonomy" id="35725"/>
    <lineage>
        <taxon>Eukaryota</taxon>
        <taxon>Fungi</taxon>
        <taxon>Dikarya</taxon>
        <taxon>Ascomycota</taxon>
        <taxon>Pezizomycotina</taxon>
        <taxon>Dothideomycetes</taxon>
        <taxon>Dothideomycetes incertae sedis</taxon>
        <taxon>Botryosphaeriales</taxon>
        <taxon>Botryosphaeriaceae</taxon>
        <taxon>Macrophomina</taxon>
    </lineage>
</organism>
<feature type="chain" id="PRO_5046458076" description="Secreted protein" evidence="1">
    <location>
        <begin position="21"/>
        <end position="148"/>
    </location>
</feature>
<evidence type="ECO:0000256" key="1">
    <source>
        <dbReference type="SAM" id="SignalP"/>
    </source>
</evidence>